<comment type="caution">
    <text evidence="1">The sequence shown here is derived from an EMBL/GenBank/DDBJ whole genome shotgun (WGS) entry which is preliminary data.</text>
</comment>
<gene>
    <name evidence="1" type="ORF">K7B09_07455</name>
</gene>
<dbReference type="EMBL" id="JAIQDJ010000002">
    <property type="protein sequence ID" value="MBZ4186161.1"/>
    <property type="molecule type" value="Genomic_DNA"/>
</dbReference>
<accession>A0ABS7TE95</accession>
<evidence type="ECO:0000313" key="1">
    <source>
        <dbReference type="EMBL" id="MBZ4186161.1"/>
    </source>
</evidence>
<organism evidence="1 2">
    <name type="scientific">Thermomonas beijingensis</name>
    <dbReference type="NCBI Taxonomy" id="2872701"/>
    <lineage>
        <taxon>Bacteria</taxon>
        <taxon>Pseudomonadati</taxon>
        <taxon>Pseudomonadota</taxon>
        <taxon>Gammaproteobacteria</taxon>
        <taxon>Lysobacterales</taxon>
        <taxon>Lysobacteraceae</taxon>
        <taxon>Thermomonas</taxon>
    </lineage>
</organism>
<sequence>MSFLSNIIDGQTDPLSIDFDTLIEIAERAESANDTELSSLLTQAMDIVSDALDKATQ</sequence>
<name>A0ABS7TE95_9GAMM</name>
<protein>
    <submittedName>
        <fullName evidence="1">Uncharacterized protein</fullName>
    </submittedName>
</protein>
<keyword evidence="2" id="KW-1185">Reference proteome</keyword>
<proteinExistence type="predicted"/>
<dbReference type="RefSeq" id="WP_223628439.1">
    <property type="nucleotide sequence ID" value="NZ_JAIQDJ010000002.1"/>
</dbReference>
<dbReference type="Proteomes" id="UP001430290">
    <property type="component" value="Unassembled WGS sequence"/>
</dbReference>
<evidence type="ECO:0000313" key="2">
    <source>
        <dbReference type="Proteomes" id="UP001430290"/>
    </source>
</evidence>
<reference evidence="1" key="1">
    <citation type="submission" date="2021-09" db="EMBL/GenBank/DDBJ databases">
        <authorList>
            <person name="Wu T."/>
            <person name="Guo S.Z."/>
        </authorList>
    </citation>
    <scope>NUCLEOTIDE SEQUENCE</scope>
    <source>
        <strain evidence="1">RSS-23</strain>
    </source>
</reference>